<sequence>MDWISNPALEFVTSKYLTDLLPNDNDHQPQLRAKGAPEVVAQIASATKRAHAFGNRGDFQLLISSLGFAILCYAGFLALYTVIINGLQLPLGTGTPCPVPAELQLCPILAACPTPIASGQLMIVGALTFAGAFISAMRMFIRSLCVFDLSASTFLRQSVEMLASVIIVLMLYRAFPDPAKAVADIVSGSTTATPCGQVPWVWIALAPLLGLMPESATKFLILKMQAFVKWIKIEDDRYNEVTRLIPLDVIDGIDFWTRFRLEECGIYDVQNLATCNPIQLYIESPYGIYQTVDWVAQAQLCALLGLDRFLLLREFHIRTIFDLERAIDYGPEEQSKTGPANAATASKKNEAEQERVEGAEAAGNAEMRDGNDQANVADVKPPEPAKPALATPTSPPDEFDVIYAGILFAATSKMRRVAEIGGMSLLISSGTDEMPDIGTVGLDEYCLWARRYIGGNKDQTKVCVEALLRWMCDDLHVRRLRRIWQEIGDSLGPRSERLSRPRGYISPKTTS</sequence>
<name>A0ABT8T3B9_9HYPH</name>
<feature type="compositionally biased region" description="Basic and acidic residues" evidence="1">
    <location>
        <begin position="347"/>
        <end position="358"/>
    </location>
</feature>
<reference evidence="3" key="1">
    <citation type="journal article" date="2015" name="Int. J. Syst. Evol. Microbiol.">
        <title>Rhizobium oryzicola sp. nov., potential plant-growth-promoting endophytic bacteria isolated from rice roots.</title>
        <authorList>
            <person name="Zhang X.X."/>
            <person name="Gao J.S."/>
            <person name="Cao Y.H."/>
            <person name="Sheirdil R.A."/>
            <person name="Wang X.C."/>
            <person name="Zhang L."/>
        </authorList>
    </citation>
    <scope>NUCLEOTIDE SEQUENCE</scope>
    <source>
        <strain evidence="3">05753</strain>
    </source>
</reference>
<keyword evidence="2" id="KW-1133">Transmembrane helix</keyword>
<comment type="caution">
    <text evidence="3">The sequence shown here is derived from an EMBL/GenBank/DDBJ whole genome shotgun (WGS) entry which is preliminary data.</text>
</comment>
<evidence type="ECO:0000256" key="2">
    <source>
        <dbReference type="SAM" id="Phobius"/>
    </source>
</evidence>
<organism evidence="3 4">
    <name type="scientific">Rhizobium oryzicola</name>
    <dbReference type="NCBI Taxonomy" id="1232668"/>
    <lineage>
        <taxon>Bacteria</taxon>
        <taxon>Pseudomonadati</taxon>
        <taxon>Pseudomonadota</taxon>
        <taxon>Alphaproteobacteria</taxon>
        <taxon>Hyphomicrobiales</taxon>
        <taxon>Rhizobiaceae</taxon>
        <taxon>Rhizobium/Agrobacterium group</taxon>
        <taxon>Rhizobium</taxon>
    </lineage>
</organism>
<dbReference type="EMBL" id="JAUKWQ010000012">
    <property type="protein sequence ID" value="MDO1585050.1"/>
    <property type="molecule type" value="Genomic_DNA"/>
</dbReference>
<feature type="transmembrane region" description="Helical" evidence="2">
    <location>
        <begin position="121"/>
        <end position="141"/>
    </location>
</feature>
<proteinExistence type="predicted"/>
<feature type="transmembrane region" description="Helical" evidence="2">
    <location>
        <begin position="153"/>
        <end position="172"/>
    </location>
</feature>
<evidence type="ECO:0000313" key="4">
    <source>
        <dbReference type="Proteomes" id="UP001169006"/>
    </source>
</evidence>
<evidence type="ECO:0000256" key="1">
    <source>
        <dbReference type="SAM" id="MobiDB-lite"/>
    </source>
</evidence>
<protein>
    <submittedName>
        <fullName evidence="3">Uncharacterized protein</fullName>
    </submittedName>
</protein>
<keyword evidence="2" id="KW-0812">Transmembrane</keyword>
<gene>
    <name evidence="3" type="ORF">Q2T52_23410</name>
</gene>
<accession>A0ABT8T3B9</accession>
<reference evidence="3" key="2">
    <citation type="submission" date="2023-07" db="EMBL/GenBank/DDBJ databases">
        <authorList>
            <person name="Sun H."/>
        </authorList>
    </citation>
    <scope>NUCLEOTIDE SEQUENCE</scope>
    <source>
        <strain evidence="3">05753</strain>
    </source>
</reference>
<evidence type="ECO:0000313" key="3">
    <source>
        <dbReference type="EMBL" id="MDO1585050.1"/>
    </source>
</evidence>
<feature type="transmembrane region" description="Helical" evidence="2">
    <location>
        <begin position="59"/>
        <end position="83"/>
    </location>
</feature>
<feature type="transmembrane region" description="Helical" evidence="2">
    <location>
        <begin position="200"/>
        <end position="222"/>
    </location>
</feature>
<dbReference type="RefSeq" id="WP_302079340.1">
    <property type="nucleotide sequence ID" value="NZ_JAUKWQ010000012.1"/>
</dbReference>
<dbReference type="Proteomes" id="UP001169006">
    <property type="component" value="Unassembled WGS sequence"/>
</dbReference>
<feature type="region of interest" description="Disordered" evidence="1">
    <location>
        <begin position="331"/>
        <end position="394"/>
    </location>
</feature>
<keyword evidence="2" id="KW-0472">Membrane</keyword>
<keyword evidence="4" id="KW-1185">Reference proteome</keyword>